<keyword evidence="1 3" id="KW-0378">Hydrolase</keyword>
<dbReference type="SUPFAM" id="SSF51445">
    <property type="entry name" value="(Trans)glycosidases"/>
    <property type="match status" value="1"/>
</dbReference>
<dbReference type="Gene3D" id="3.20.20.80">
    <property type="entry name" value="Glycosidases"/>
    <property type="match status" value="1"/>
</dbReference>
<keyword evidence="5" id="KW-1133">Transmembrane helix</keyword>
<dbReference type="AlphaFoldDB" id="A0A4R3K2A2"/>
<evidence type="ECO:0000256" key="1">
    <source>
        <dbReference type="ARBA" id="ARBA00022801"/>
    </source>
</evidence>
<evidence type="ECO:0000256" key="5">
    <source>
        <dbReference type="SAM" id="Phobius"/>
    </source>
</evidence>
<dbReference type="InterPro" id="IPR029070">
    <property type="entry name" value="Chitinase_insertion_sf"/>
</dbReference>
<evidence type="ECO:0000256" key="2">
    <source>
        <dbReference type="ARBA" id="ARBA00023295"/>
    </source>
</evidence>
<keyword evidence="8" id="KW-1185">Reference proteome</keyword>
<reference evidence="7 8" key="1">
    <citation type="submission" date="2019-03" db="EMBL/GenBank/DDBJ databases">
        <title>Genomic Encyclopedia of Type Strains, Phase IV (KMG-IV): sequencing the most valuable type-strain genomes for metagenomic binning, comparative biology and taxonomic classification.</title>
        <authorList>
            <person name="Goeker M."/>
        </authorList>
    </citation>
    <scope>NUCLEOTIDE SEQUENCE [LARGE SCALE GENOMIC DNA]</scope>
    <source>
        <strain evidence="7 8">DSM 20467</strain>
    </source>
</reference>
<organism evidence="7 8">
    <name type="scientific">Pectinatus cerevisiiphilus</name>
    <dbReference type="NCBI Taxonomy" id="86956"/>
    <lineage>
        <taxon>Bacteria</taxon>
        <taxon>Bacillati</taxon>
        <taxon>Bacillota</taxon>
        <taxon>Negativicutes</taxon>
        <taxon>Selenomonadales</taxon>
        <taxon>Selenomonadaceae</taxon>
        <taxon>Pectinatus</taxon>
    </lineage>
</organism>
<dbReference type="PROSITE" id="PS01095">
    <property type="entry name" value="GH18_1"/>
    <property type="match status" value="1"/>
</dbReference>
<comment type="caution">
    <text evidence="7">The sequence shown here is derived from an EMBL/GenBank/DDBJ whole genome shotgun (WGS) entry which is preliminary data.</text>
</comment>
<evidence type="ECO:0000256" key="3">
    <source>
        <dbReference type="RuleBase" id="RU000489"/>
    </source>
</evidence>
<dbReference type="GO" id="GO:0005975">
    <property type="term" value="P:carbohydrate metabolic process"/>
    <property type="evidence" value="ECO:0007669"/>
    <property type="project" value="InterPro"/>
</dbReference>
<feature type="transmembrane region" description="Helical" evidence="5">
    <location>
        <begin position="7"/>
        <end position="28"/>
    </location>
</feature>
<keyword evidence="2 3" id="KW-0326">Glycosidase</keyword>
<dbReference type="GO" id="GO:0004553">
    <property type="term" value="F:hydrolase activity, hydrolyzing O-glycosyl compounds"/>
    <property type="evidence" value="ECO:0007669"/>
    <property type="project" value="InterPro"/>
</dbReference>
<dbReference type="InterPro" id="IPR001223">
    <property type="entry name" value="Glyco_hydro18_cat"/>
</dbReference>
<evidence type="ECO:0000313" key="7">
    <source>
        <dbReference type="EMBL" id="TCS76235.1"/>
    </source>
</evidence>
<protein>
    <submittedName>
        <fullName evidence="7">Spore germination protein YaaH</fullName>
    </submittedName>
</protein>
<dbReference type="PANTHER" id="PTHR46066:SF2">
    <property type="entry name" value="CHITINASE DOMAIN-CONTAINING PROTEIN 1"/>
    <property type="match status" value="1"/>
</dbReference>
<proteinExistence type="inferred from homology"/>
<sequence length="330" mass="36791">MKLSTKMLKIVIGFVCSIPLIFFGYTTWCGAAKQTPALPTETNAWLVYWDMPNSLAELAEENYDSISYFAAYFSDEDKLILPDDFDPAVLQDNAAPIKYLSVVNDVVSDNKSDLKSIDVVKRTLDDDLKKVDQADEIIDMAEKNGFNGIDLDYEQVFKDKTAAAEYLDFIKILYDKASEKDIKLRVILEPSVKFADYTFPQGPQYVVMMYNLYGLHSGPGPKADFAFIERTAKNMKALPGSLGAAFANGGCLWGSNGDKKLISTSQAEALLQKYQVDPKRDPESSALYFSYEEDGVTYTVWFADKKTLADWTEKASKVGISSASIWRLGG</sequence>
<dbReference type="OrthoDB" id="1633417at2"/>
<name>A0A4R3K2A2_9FIRM</name>
<gene>
    <name evidence="7" type="ORF">EDC37_12317</name>
</gene>
<dbReference type="PANTHER" id="PTHR46066">
    <property type="entry name" value="CHITINASE DOMAIN-CONTAINING PROTEIN 1 FAMILY MEMBER"/>
    <property type="match status" value="1"/>
</dbReference>
<dbReference type="RefSeq" id="WP_132551429.1">
    <property type="nucleotide sequence ID" value="NZ_SMAA01000023.1"/>
</dbReference>
<dbReference type="Proteomes" id="UP000295188">
    <property type="component" value="Unassembled WGS sequence"/>
</dbReference>
<evidence type="ECO:0000259" key="6">
    <source>
        <dbReference type="Pfam" id="PF00704"/>
    </source>
</evidence>
<keyword evidence="5" id="KW-0472">Membrane</keyword>
<keyword evidence="5" id="KW-0812">Transmembrane</keyword>
<dbReference type="Pfam" id="PF00704">
    <property type="entry name" value="Glyco_hydro_18"/>
    <property type="match status" value="1"/>
</dbReference>
<dbReference type="InterPro" id="IPR001579">
    <property type="entry name" value="Glyco_hydro_18_chit_AS"/>
</dbReference>
<dbReference type="EMBL" id="SMAA01000023">
    <property type="protein sequence ID" value="TCS76235.1"/>
    <property type="molecule type" value="Genomic_DNA"/>
</dbReference>
<feature type="domain" description="GH18" evidence="6">
    <location>
        <begin position="129"/>
        <end position="329"/>
    </location>
</feature>
<dbReference type="Gene3D" id="3.10.50.10">
    <property type="match status" value="1"/>
</dbReference>
<accession>A0A4R3K2A2</accession>
<comment type="similarity">
    <text evidence="4">Belongs to the glycosyl hydrolase 18 family.</text>
</comment>
<evidence type="ECO:0000313" key="8">
    <source>
        <dbReference type="Proteomes" id="UP000295188"/>
    </source>
</evidence>
<dbReference type="InterPro" id="IPR017853">
    <property type="entry name" value="GH"/>
</dbReference>
<evidence type="ECO:0000256" key="4">
    <source>
        <dbReference type="RuleBase" id="RU004453"/>
    </source>
</evidence>